<feature type="compositionally biased region" description="Basic and acidic residues" evidence="1">
    <location>
        <begin position="1"/>
        <end position="29"/>
    </location>
</feature>
<sequence length="125" mass="14234">MKKRDAHMNSAERHLLREQRRKEEHKNGSEDGSSIGWNRSAIPTILCPSAATGYDHDEQSGKGPVDEETPHQESTRRDLTEVPDATNYARGISRRTFGVDRAAAQLHEPSEENASRSRRQQDERR</sequence>
<dbReference type="Proteomes" id="UP000887569">
    <property type="component" value="Unplaced"/>
</dbReference>
<evidence type="ECO:0000313" key="3">
    <source>
        <dbReference type="WBParaSite" id="PgE369_g001_t01"/>
    </source>
</evidence>
<reference evidence="3" key="1">
    <citation type="submission" date="2022-11" db="UniProtKB">
        <authorList>
            <consortium name="WormBaseParasite"/>
        </authorList>
    </citation>
    <scope>IDENTIFICATION</scope>
</reference>
<accession>A0A915A3Q4</accession>
<feature type="region of interest" description="Disordered" evidence="1">
    <location>
        <begin position="1"/>
        <end position="125"/>
    </location>
</feature>
<feature type="compositionally biased region" description="Basic and acidic residues" evidence="1">
    <location>
        <begin position="108"/>
        <end position="125"/>
    </location>
</feature>
<organism evidence="2 3">
    <name type="scientific">Parascaris univalens</name>
    <name type="common">Nematode worm</name>
    <dbReference type="NCBI Taxonomy" id="6257"/>
    <lineage>
        <taxon>Eukaryota</taxon>
        <taxon>Metazoa</taxon>
        <taxon>Ecdysozoa</taxon>
        <taxon>Nematoda</taxon>
        <taxon>Chromadorea</taxon>
        <taxon>Rhabditida</taxon>
        <taxon>Spirurina</taxon>
        <taxon>Ascaridomorpha</taxon>
        <taxon>Ascaridoidea</taxon>
        <taxon>Ascarididae</taxon>
        <taxon>Parascaris</taxon>
    </lineage>
</organism>
<dbReference type="AlphaFoldDB" id="A0A915A3Q4"/>
<keyword evidence="2" id="KW-1185">Reference proteome</keyword>
<proteinExistence type="predicted"/>
<evidence type="ECO:0000313" key="2">
    <source>
        <dbReference type="Proteomes" id="UP000887569"/>
    </source>
</evidence>
<evidence type="ECO:0000256" key="1">
    <source>
        <dbReference type="SAM" id="MobiDB-lite"/>
    </source>
</evidence>
<name>A0A915A3Q4_PARUN</name>
<dbReference type="WBParaSite" id="PgE369_g001_t01">
    <property type="protein sequence ID" value="PgE369_g001_t01"/>
    <property type="gene ID" value="PgE369_g001"/>
</dbReference>
<protein>
    <submittedName>
        <fullName evidence="3">Uncharacterized protein</fullName>
    </submittedName>
</protein>
<feature type="compositionally biased region" description="Basic and acidic residues" evidence="1">
    <location>
        <begin position="54"/>
        <end position="80"/>
    </location>
</feature>